<evidence type="ECO:0000313" key="3">
    <source>
        <dbReference type="Proteomes" id="UP000002035"/>
    </source>
</evidence>
<organism evidence="2 3">
    <name type="scientific">Arthroderma otae (strain ATCC MYA-4605 / CBS 113480)</name>
    <name type="common">Microsporum canis</name>
    <dbReference type="NCBI Taxonomy" id="554155"/>
    <lineage>
        <taxon>Eukaryota</taxon>
        <taxon>Fungi</taxon>
        <taxon>Dikarya</taxon>
        <taxon>Ascomycota</taxon>
        <taxon>Pezizomycotina</taxon>
        <taxon>Eurotiomycetes</taxon>
        <taxon>Eurotiomycetidae</taxon>
        <taxon>Onygenales</taxon>
        <taxon>Arthrodermataceae</taxon>
        <taxon>Microsporum</taxon>
    </lineage>
</organism>
<keyword evidence="3" id="KW-1185">Reference proteome</keyword>
<dbReference type="AlphaFoldDB" id="C5FI99"/>
<evidence type="ECO:0000256" key="1">
    <source>
        <dbReference type="SAM" id="MobiDB-lite"/>
    </source>
</evidence>
<dbReference type="VEuPathDB" id="FungiDB:MCYG_01898"/>
<dbReference type="Proteomes" id="UP000002035">
    <property type="component" value="Unassembled WGS sequence"/>
</dbReference>
<gene>
    <name evidence="2" type="ORF">MCYG_01898</name>
</gene>
<dbReference type="RefSeq" id="XP_002848964.1">
    <property type="nucleotide sequence ID" value="XM_002848918.1"/>
</dbReference>
<sequence length="105" mass="11992">MQILLDHGSFTIAQKPRAQRNDVNLTDVPPRNNKRDKYRRVGGSPSIEHELSPENEDERVERPPVTFGGRQAFSVTPHTSYYHVRFASRNVAFSVLEIFSSLVLL</sequence>
<protein>
    <submittedName>
        <fullName evidence="2">Uncharacterized protein</fullName>
    </submittedName>
</protein>
<feature type="region of interest" description="Disordered" evidence="1">
    <location>
        <begin position="15"/>
        <end position="62"/>
    </location>
</feature>
<dbReference type="HOGENOM" id="CLU_2235966_0_0_1"/>
<accession>C5FI99</accession>
<reference evidence="3" key="1">
    <citation type="journal article" date="2012" name="MBio">
        <title>Comparative genome analysis of Trichophyton rubrum and related dermatophytes reveals candidate genes involved in infection.</title>
        <authorList>
            <person name="Martinez D.A."/>
            <person name="Oliver B.G."/>
            <person name="Graeser Y."/>
            <person name="Goldberg J.M."/>
            <person name="Li W."/>
            <person name="Martinez-Rossi N.M."/>
            <person name="Monod M."/>
            <person name="Shelest E."/>
            <person name="Barton R.C."/>
            <person name="Birch E."/>
            <person name="Brakhage A.A."/>
            <person name="Chen Z."/>
            <person name="Gurr S.J."/>
            <person name="Heiman D."/>
            <person name="Heitman J."/>
            <person name="Kosti I."/>
            <person name="Rossi A."/>
            <person name="Saif S."/>
            <person name="Samalova M."/>
            <person name="Saunders C.W."/>
            <person name="Shea T."/>
            <person name="Summerbell R.C."/>
            <person name="Xu J."/>
            <person name="Young S."/>
            <person name="Zeng Q."/>
            <person name="Birren B.W."/>
            <person name="Cuomo C.A."/>
            <person name="White T.C."/>
        </authorList>
    </citation>
    <scope>NUCLEOTIDE SEQUENCE [LARGE SCALE GENOMIC DNA]</scope>
    <source>
        <strain evidence="3">ATCC MYA-4605 / CBS 113480</strain>
    </source>
</reference>
<proteinExistence type="predicted"/>
<name>C5FI99_ARTOC</name>
<dbReference type="GeneID" id="9229016"/>
<dbReference type="EMBL" id="DS995702">
    <property type="protein sequence ID" value="EEQ29079.1"/>
    <property type="molecule type" value="Genomic_DNA"/>
</dbReference>
<evidence type="ECO:0000313" key="2">
    <source>
        <dbReference type="EMBL" id="EEQ29079.1"/>
    </source>
</evidence>